<dbReference type="AlphaFoldDB" id="A0A0K6S7L3"/>
<protein>
    <submittedName>
        <fullName evidence="1">Uncharacterized protein</fullName>
    </submittedName>
</protein>
<evidence type="ECO:0000313" key="1">
    <source>
        <dbReference type="EMBL" id="CUC09654.1"/>
    </source>
</evidence>
<sequence length="780" mass="85562">MNPTGNAALRGVTASPGYLLGRLSHILSAPVDKRKSLAEEEERRREKSGLVTSAFNAILENRVVVGVRDAVRGVPDYFTTEVATGGFATGRLMAELRAGEKKNEEFLSSGPDAVRLMEALETGCFRIRVPEHALIPVVFLLLKKGETEEAEKILRTVSPFMHRLRFYPDIVDTPFDPVSAASVRTVGDVMKSLQESIKALTSPDVPRARQFLAQANSAERWLPLKSELLALFAETVACSHPPLLLSDGDGASKKAQFETYPDCMLHADGSCGWPCQHQPEGWLARAEDLLRRCNEAVETDTIGKQGVKRKGAFAELMECLQVCVNGRGFSGLTGRQVGLIRQILGGTNAQHGLPGSAAFETFKQHLIACAPQNIGRSEQTAVHRLQTFPAEDGLSVEQVEEFVREGASSSVCKKVRRCRRGPIEDLIAERLVGSAEVLGRLIPSLAAEAIGTGIEDLALRRVLFGLYRAFASRRSLLLLNYQNQVRLRDLPWAVPLLNQSGGDAETDAAMGALVTVAHGSISGFPQTIIPNKLLKSLRDLSDAVGFSDEHLPLTDELAADIFMGGFTKKFAVAGKHAATLLKGKLYERYYGLETVYERAREGGWGPNQLGEAVRERAGANDGRWTVASNGKQIEQQQVICTHNLASLYAVFDLQVQADGVKLGMDVWGWILKRLVQVPGGWKERLRICKDIAYAWRQLVFFFSTVDERELEGVVGQMAQEAQMKCKGTRLEGKQSEINRLFLAPLDAAVKKGGQGEGGEQREVKPLLGWVEGRHPLMDLF</sequence>
<reference evidence="1" key="1">
    <citation type="submission" date="2014-11" db="EMBL/GenBank/DDBJ databases">
        <title>Molecular phylogeny of cliff fern family Woodsiaceae with morphological implications.</title>
        <authorList>
            <person name="Shao Y.-Z."/>
            <person name="Wei R."/>
            <person name="Zhang X.-C."/>
        </authorList>
    </citation>
    <scope>NUCLEOTIDE SEQUENCE</scope>
</reference>
<accession>A0A0K6S7L3</accession>
<name>A0A0K6S7L3_9ALVE</name>
<gene>
    <name evidence="1" type="ORF">Cvel_22270.t2.CR1</name>
</gene>
<dbReference type="VEuPathDB" id="CryptoDB:Cvel_22270"/>
<proteinExistence type="predicted"/>
<dbReference type="EMBL" id="CDMZ01001295">
    <property type="protein sequence ID" value="CUC09654.1"/>
    <property type="molecule type" value="Genomic_DNA"/>
</dbReference>
<organism evidence="1">
    <name type="scientific">Chromera velia CCMP2878</name>
    <dbReference type="NCBI Taxonomy" id="1169474"/>
    <lineage>
        <taxon>Eukaryota</taxon>
        <taxon>Sar</taxon>
        <taxon>Alveolata</taxon>
        <taxon>Colpodellida</taxon>
        <taxon>Chromeraceae</taxon>
        <taxon>Chromera</taxon>
    </lineage>
</organism>